<keyword evidence="8" id="KW-1185">Reference proteome</keyword>
<dbReference type="PANTHER" id="PTHR20854">
    <property type="entry name" value="INOSITOL MONOPHOSPHATASE"/>
    <property type="match status" value="1"/>
</dbReference>
<evidence type="ECO:0000256" key="4">
    <source>
        <dbReference type="ARBA" id="ARBA00022842"/>
    </source>
</evidence>
<feature type="region of interest" description="Disordered" evidence="6">
    <location>
        <begin position="245"/>
        <end position="265"/>
    </location>
</feature>
<gene>
    <name evidence="7" type="ORF">A4H34_04950</name>
</gene>
<feature type="binding site" evidence="5">
    <location>
        <position position="69"/>
    </location>
    <ligand>
        <name>Mg(2+)</name>
        <dbReference type="ChEBI" id="CHEBI:18420"/>
        <label>1</label>
        <note>catalytic</note>
    </ligand>
</feature>
<keyword evidence="4 5" id="KW-0460">Magnesium</keyword>
<accession>A0A179B476</accession>
<dbReference type="RefSeq" id="WP_009199312.1">
    <property type="nucleotide sequence ID" value="NZ_LVZK01000001.1"/>
</dbReference>
<dbReference type="AlphaFoldDB" id="A0A179B476"/>
<dbReference type="STRING" id="1823756.A4H34_04950"/>
<dbReference type="GO" id="GO:0006020">
    <property type="term" value="P:inositol metabolic process"/>
    <property type="evidence" value="ECO:0007669"/>
    <property type="project" value="TreeGrafter"/>
</dbReference>
<dbReference type="PRINTS" id="PR00377">
    <property type="entry name" value="IMPHPHTASES"/>
</dbReference>
<dbReference type="Gene3D" id="3.40.190.80">
    <property type="match status" value="1"/>
</dbReference>
<dbReference type="GO" id="GO:0046854">
    <property type="term" value="P:phosphatidylinositol phosphate biosynthetic process"/>
    <property type="evidence" value="ECO:0007669"/>
    <property type="project" value="InterPro"/>
</dbReference>
<dbReference type="EMBL" id="LVZK01000001">
    <property type="protein sequence ID" value="OAP86486.1"/>
    <property type="molecule type" value="Genomic_DNA"/>
</dbReference>
<proteinExistence type="predicted"/>
<feature type="compositionally biased region" description="Gly residues" evidence="6">
    <location>
        <begin position="251"/>
        <end position="262"/>
    </location>
</feature>
<comment type="cofactor">
    <cofactor evidence="5">
        <name>Mg(2+)</name>
        <dbReference type="ChEBI" id="CHEBI:18420"/>
    </cofactor>
</comment>
<dbReference type="GO" id="GO:0008934">
    <property type="term" value="F:inositol monophosphate 1-phosphatase activity"/>
    <property type="evidence" value="ECO:0007669"/>
    <property type="project" value="TreeGrafter"/>
</dbReference>
<dbReference type="Proteomes" id="UP000078368">
    <property type="component" value="Unassembled WGS sequence"/>
</dbReference>
<dbReference type="GO" id="GO:0007165">
    <property type="term" value="P:signal transduction"/>
    <property type="evidence" value="ECO:0007669"/>
    <property type="project" value="TreeGrafter"/>
</dbReference>
<evidence type="ECO:0000313" key="7">
    <source>
        <dbReference type="EMBL" id="OAP86486.1"/>
    </source>
</evidence>
<keyword evidence="3 5" id="KW-0479">Metal-binding</keyword>
<feature type="binding site" evidence="5">
    <location>
        <position position="94"/>
    </location>
    <ligand>
        <name>Mg(2+)</name>
        <dbReference type="ChEBI" id="CHEBI:18420"/>
        <label>1</label>
        <note>catalytic</note>
    </ligand>
</feature>
<feature type="binding site" evidence="5">
    <location>
        <position position="97"/>
    </location>
    <ligand>
        <name>Mg(2+)</name>
        <dbReference type="ChEBI" id="CHEBI:18420"/>
        <label>1</label>
        <note>catalytic</note>
    </ligand>
</feature>
<evidence type="ECO:0000256" key="2">
    <source>
        <dbReference type="ARBA" id="ARBA00013106"/>
    </source>
</evidence>
<reference evidence="7 8" key="1">
    <citation type="submission" date="2016-04" db="EMBL/GenBank/DDBJ databases">
        <title>Peptidophaga gingivicola gen. nov., sp. nov., isolated from human subgingival plaque.</title>
        <authorList>
            <person name="Beall C.J."/>
            <person name="Mokrzan E.M."/>
            <person name="Griffen A.L."/>
            <person name="Leys E.J."/>
        </authorList>
    </citation>
    <scope>NUCLEOTIDE SEQUENCE [LARGE SCALE GENOMIC DNA]</scope>
    <source>
        <strain evidence="7 8">BA112</strain>
    </source>
</reference>
<dbReference type="PANTHER" id="PTHR20854:SF4">
    <property type="entry name" value="INOSITOL-1-MONOPHOSPHATASE-RELATED"/>
    <property type="match status" value="1"/>
</dbReference>
<name>A0A179B476_9ACTO</name>
<dbReference type="PROSITE" id="PS00630">
    <property type="entry name" value="IMP_2"/>
    <property type="match status" value="1"/>
</dbReference>
<evidence type="ECO:0000256" key="6">
    <source>
        <dbReference type="SAM" id="MobiDB-lite"/>
    </source>
</evidence>
<feature type="binding site" evidence="5">
    <location>
        <position position="220"/>
    </location>
    <ligand>
        <name>Mg(2+)</name>
        <dbReference type="ChEBI" id="CHEBI:18420"/>
        <label>2</label>
    </ligand>
</feature>
<protein>
    <recommendedName>
        <fullName evidence="2">inositol-phosphate phosphatase</fullName>
        <ecNumber evidence="2">3.1.3.25</ecNumber>
    </recommendedName>
</protein>
<dbReference type="InterPro" id="IPR020550">
    <property type="entry name" value="Inositol_monophosphatase_CS"/>
</dbReference>
<feature type="binding site" evidence="5">
    <location>
        <position position="96"/>
    </location>
    <ligand>
        <name>Mg(2+)</name>
        <dbReference type="ChEBI" id="CHEBI:18420"/>
        <label>1</label>
        <note>catalytic</note>
    </ligand>
</feature>
<dbReference type="EC" id="3.1.3.25" evidence="2"/>
<dbReference type="InterPro" id="IPR000760">
    <property type="entry name" value="Inositol_monophosphatase-like"/>
</dbReference>
<evidence type="ECO:0000256" key="1">
    <source>
        <dbReference type="ARBA" id="ARBA00001033"/>
    </source>
</evidence>
<comment type="caution">
    <text evidence="7">The sequence shown here is derived from an EMBL/GenBank/DDBJ whole genome shotgun (WGS) entry which is preliminary data.</text>
</comment>
<evidence type="ECO:0000256" key="5">
    <source>
        <dbReference type="PIRSR" id="PIRSR600760-2"/>
    </source>
</evidence>
<dbReference type="GO" id="GO:0046872">
    <property type="term" value="F:metal ion binding"/>
    <property type="evidence" value="ECO:0007669"/>
    <property type="project" value="UniProtKB-KW"/>
</dbReference>
<evidence type="ECO:0000256" key="3">
    <source>
        <dbReference type="ARBA" id="ARBA00022723"/>
    </source>
</evidence>
<dbReference type="Gene3D" id="3.30.540.10">
    <property type="entry name" value="Fructose-1,6-Bisphosphatase, subunit A, domain 1"/>
    <property type="match status" value="1"/>
</dbReference>
<evidence type="ECO:0000313" key="8">
    <source>
        <dbReference type="Proteomes" id="UP000078368"/>
    </source>
</evidence>
<organism evidence="7 8">
    <name type="scientific">Peptidiphaga gingivicola</name>
    <dbReference type="NCBI Taxonomy" id="2741497"/>
    <lineage>
        <taxon>Bacteria</taxon>
        <taxon>Bacillati</taxon>
        <taxon>Actinomycetota</taxon>
        <taxon>Actinomycetes</taxon>
        <taxon>Actinomycetales</taxon>
        <taxon>Actinomycetaceae</taxon>
        <taxon>Peptidiphaga</taxon>
    </lineage>
</organism>
<sequence>MALSISLSQAAMDAARAAGPYLNASFKRRHTVDFKADFHDIVTEADTESQRIVLACVFAAYPDSLAVSEEAEGLLDKSGAIRPLTDEDIVWYIDPIDGTSNFAAGFDHWCVSIAAARGGELLAGAVYQPTRDLMFHADETGAYRNGERISVSTASFAEGIVGTEFPSPRIDDVDAALRGFGRLLGSARSLRRTGSTALMLTEAAAGSFLATFNVGTKPWDVAAGALLVERAGGRFIGWGDEADGSADATAGGSGNDTSGGGADAQPVYRRNAWTAPNFVAAGTPEAARACLAAAGHPDPDAAVAAAWGEPPEDR</sequence>
<dbReference type="SUPFAM" id="SSF56655">
    <property type="entry name" value="Carbohydrate phosphatase"/>
    <property type="match status" value="1"/>
</dbReference>
<comment type="catalytic activity">
    <reaction evidence="1">
        <text>a myo-inositol phosphate + H2O = myo-inositol + phosphate</text>
        <dbReference type="Rhea" id="RHEA:24056"/>
        <dbReference type="ChEBI" id="CHEBI:15377"/>
        <dbReference type="ChEBI" id="CHEBI:17268"/>
        <dbReference type="ChEBI" id="CHEBI:43474"/>
        <dbReference type="ChEBI" id="CHEBI:84139"/>
        <dbReference type="EC" id="3.1.3.25"/>
    </reaction>
</comment>
<dbReference type="OrthoDB" id="9772456at2"/>
<dbReference type="Pfam" id="PF00459">
    <property type="entry name" value="Inositol_P"/>
    <property type="match status" value="1"/>
</dbReference>